<dbReference type="Pfam" id="PF01483">
    <property type="entry name" value="P_proprotein"/>
    <property type="match status" value="1"/>
</dbReference>
<keyword evidence="2" id="KW-0378">Hydrolase</keyword>
<feature type="domain" description="MAM" evidence="4">
    <location>
        <begin position="613"/>
        <end position="660"/>
    </location>
</feature>
<evidence type="ECO:0000313" key="7">
    <source>
        <dbReference type="Proteomes" id="UP000293162"/>
    </source>
</evidence>
<proteinExistence type="predicted"/>
<evidence type="ECO:0000313" key="6">
    <source>
        <dbReference type="EMBL" id="RYU94153.1"/>
    </source>
</evidence>
<dbReference type="GO" id="GO:0016020">
    <property type="term" value="C:membrane"/>
    <property type="evidence" value="ECO:0007669"/>
    <property type="project" value="InterPro"/>
</dbReference>
<dbReference type="OrthoDB" id="9792152at2"/>
<evidence type="ECO:0000256" key="3">
    <source>
        <dbReference type="SAM" id="SignalP"/>
    </source>
</evidence>
<evidence type="ECO:0000256" key="2">
    <source>
        <dbReference type="ARBA" id="ARBA00022801"/>
    </source>
</evidence>
<keyword evidence="1" id="KW-0645">Protease</keyword>
<gene>
    <name evidence="6" type="ORF">EWM59_18430</name>
</gene>
<name>A0A4Q5LXB7_9BACT</name>
<feature type="chain" id="PRO_5020240041" evidence="3">
    <location>
        <begin position="23"/>
        <end position="733"/>
    </location>
</feature>
<dbReference type="InterPro" id="IPR008979">
    <property type="entry name" value="Galactose-bd-like_sf"/>
</dbReference>
<dbReference type="NCBIfam" id="NF045639">
    <property type="entry name" value="GCX_COOH"/>
    <property type="match status" value="1"/>
</dbReference>
<feature type="domain" description="P/Homo B" evidence="5">
    <location>
        <begin position="322"/>
        <end position="478"/>
    </location>
</feature>
<dbReference type="GO" id="GO:0006508">
    <property type="term" value="P:proteolysis"/>
    <property type="evidence" value="ECO:0007669"/>
    <property type="project" value="UniProtKB-KW"/>
</dbReference>
<comment type="caution">
    <text evidence="6">The sequence shown here is derived from an EMBL/GenBank/DDBJ whole genome shotgun (WGS) entry which is preliminary data.</text>
</comment>
<dbReference type="InterPro" id="IPR055015">
    <property type="entry name" value="GCX_COOH"/>
</dbReference>
<dbReference type="EMBL" id="SEWF01000030">
    <property type="protein sequence ID" value="RYU94153.1"/>
    <property type="molecule type" value="Genomic_DNA"/>
</dbReference>
<keyword evidence="7" id="KW-1185">Reference proteome</keyword>
<dbReference type="Gene3D" id="2.60.120.380">
    <property type="match status" value="2"/>
</dbReference>
<dbReference type="PROSITE" id="PS50060">
    <property type="entry name" value="MAM_2"/>
    <property type="match status" value="1"/>
</dbReference>
<organism evidence="6 7">
    <name type="scientific">Emticicia agri</name>
    <dbReference type="NCBI Taxonomy" id="2492393"/>
    <lineage>
        <taxon>Bacteria</taxon>
        <taxon>Pseudomonadati</taxon>
        <taxon>Bacteroidota</taxon>
        <taxon>Cytophagia</taxon>
        <taxon>Cytophagales</taxon>
        <taxon>Leadbetterellaceae</taxon>
        <taxon>Emticicia</taxon>
    </lineage>
</organism>
<evidence type="ECO:0000259" key="4">
    <source>
        <dbReference type="PROSITE" id="PS50060"/>
    </source>
</evidence>
<dbReference type="Gene3D" id="2.60.120.260">
    <property type="entry name" value="Galactose-binding domain-like"/>
    <property type="match status" value="1"/>
</dbReference>
<sequence>MKKCLLLSLLCVFVTHITLAKAGMPCDNTIVLKTPKFLQPAKQTKKSASFLTPFSPQRFSAPPASLALTSTMILKDEIEPNNDVITAMPLGGNDVKVKGYINPNADIDFYTFTANAGDKVYVATQTAFSSPGSTDSILDIISSDGFQVLETDDNDGSFGSNSSSIAGTVIPATGTYYIRVRHISTSIKLLPYYLYFRLQSGTPVAETEPNNSTSTANVFPNSGWVSGALSSDQDSDYYSISLNAGDTIFISLDFNPERDATTWNGQIGFGEFSLFYLTAADPNTQSPNSEGFFLTVKISGTYYIVVAPDGNTFGTYQLSASVLPASNTAVSVYSNTTVKAIPSGPASITSTINIPANKRIESLKVSLNLFHGNIADLDVRLTSPSGNTVILFTDIAAFSPMDIKLDDNAAIPLGSFPIVNNIVYQPPKEYRLEWFKGQLTQGTWTLTIADDTADNAGQLNSWGIEIEEQEPVIGTLTSIYTNDFETNDGGFIHSGAQDEWERGTPTFAPITTANSGTKCWKTDLDNTYNFNANFDLISPNIYIPAIGNNNAYLSWAQKFQFAGTDNADTHAYAYVEIQEVGTVNRKRVWEWLGPTMVGNVGSPSVTINEAAGWGLSRVNINDFATKTIRVIFHFESDASNTRLAGWAIDDVDIFKTFCPNNLTLTDTNNYSGVYSRVVASEVITATNEVTTNTTIQNPSNLVYQATKAIVLLPNFKADGVGGTVFSAQIGGCN</sequence>
<dbReference type="SUPFAM" id="SSF89260">
    <property type="entry name" value="Collagen-binding domain"/>
    <property type="match status" value="2"/>
</dbReference>
<keyword evidence="3" id="KW-0732">Signal</keyword>
<dbReference type="InterPro" id="IPR007280">
    <property type="entry name" value="Peptidase_C_arc/bac"/>
</dbReference>
<reference evidence="6 7" key="1">
    <citation type="submission" date="2019-02" db="EMBL/GenBank/DDBJ databases">
        <title>Bacterial novel species Emticicia sp. 17J42-9 isolated from soil.</title>
        <authorList>
            <person name="Jung H.-Y."/>
        </authorList>
    </citation>
    <scope>NUCLEOTIDE SEQUENCE [LARGE SCALE GENOMIC DNA]</scope>
    <source>
        <strain evidence="6 7">17J42-9</strain>
    </source>
</reference>
<dbReference type="InterPro" id="IPR000998">
    <property type="entry name" value="MAM_dom"/>
</dbReference>
<feature type="signal peptide" evidence="3">
    <location>
        <begin position="1"/>
        <end position="22"/>
    </location>
</feature>
<evidence type="ECO:0000256" key="1">
    <source>
        <dbReference type="ARBA" id="ARBA00022670"/>
    </source>
</evidence>
<dbReference type="SUPFAM" id="SSF49785">
    <property type="entry name" value="Galactose-binding domain-like"/>
    <property type="match status" value="1"/>
</dbReference>
<dbReference type="Proteomes" id="UP000293162">
    <property type="component" value="Unassembled WGS sequence"/>
</dbReference>
<dbReference type="GO" id="GO:0004252">
    <property type="term" value="F:serine-type endopeptidase activity"/>
    <property type="evidence" value="ECO:0007669"/>
    <property type="project" value="InterPro"/>
</dbReference>
<dbReference type="Pfam" id="PF04151">
    <property type="entry name" value="PPC"/>
    <property type="match status" value="1"/>
</dbReference>
<protein>
    <submittedName>
        <fullName evidence="6">Peptidase</fullName>
    </submittedName>
</protein>
<evidence type="ECO:0000259" key="5">
    <source>
        <dbReference type="PROSITE" id="PS51829"/>
    </source>
</evidence>
<dbReference type="AlphaFoldDB" id="A0A4Q5LXB7"/>
<accession>A0A4Q5LXB7</accession>
<dbReference type="InterPro" id="IPR002884">
    <property type="entry name" value="P_dom"/>
</dbReference>
<dbReference type="PROSITE" id="PS51829">
    <property type="entry name" value="P_HOMO_B"/>
    <property type="match status" value="1"/>
</dbReference>